<evidence type="ECO:0000313" key="3">
    <source>
        <dbReference type="Proteomes" id="UP001210261"/>
    </source>
</evidence>
<dbReference type="Proteomes" id="UP001210261">
    <property type="component" value="Unassembled WGS sequence"/>
</dbReference>
<dbReference type="Pfam" id="PF00403">
    <property type="entry name" value="HMA"/>
    <property type="match status" value="1"/>
</dbReference>
<feature type="domain" description="HMA" evidence="1">
    <location>
        <begin position="6"/>
        <end position="58"/>
    </location>
</feature>
<dbReference type="InterPro" id="IPR036163">
    <property type="entry name" value="HMA_dom_sf"/>
</dbReference>
<proteinExistence type="predicted"/>
<protein>
    <recommendedName>
        <fullName evidence="1">HMA domain-containing protein</fullName>
    </recommendedName>
</protein>
<dbReference type="Gene3D" id="3.30.70.100">
    <property type="match status" value="1"/>
</dbReference>
<sequence length="74" mass="8293">MKIQCVNIKCQGCVDKIKNALLDKCQNVEVDIKTQMVEVDVGDELVDEVKSQLRELGFLPSDSVFGKIKGFFSK</sequence>
<accession>A0ABT4VDQ4</accession>
<name>A0ABT4VDQ4_9HELI</name>
<reference evidence="2 3" key="1">
    <citation type="submission" date="2023-01" db="EMBL/GenBank/DDBJ databases">
        <title>Description of Helicobacter ibis sp. nov. isolated from faecal droppings of black-faced ibis (Theristicus melanopis).</title>
        <authorList>
            <person name="Lopez-Cantillo M."/>
            <person name="Vidal-Veuthey B."/>
            <person name="Mella A."/>
            <person name="De La Haba R."/>
            <person name="Collado L."/>
        </authorList>
    </citation>
    <scope>NUCLEOTIDE SEQUENCE [LARGE SCALE GENOMIC DNA]</scope>
    <source>
        <strain evidence="2 3">A82</strain>
    </source>
</reference>
<dbReference type="RefSeq" id="WP_271021113.1">
    <property type="nucleotide sequence ID" value="NZ_JAQHXR010000002.1"/>
</dbReference>
<dbReference type="InterPro" id="IPR006121">
    <property type="entry name" value="HMA_dom"/>
</dbReference>
<keyword evidence="3" id="KW-1185">Reference proteome</keyword>
<dbReference type="CDD" id="cd00371">
    <property type="entry name" value="HMA"/>
    <property type="match status" value="1"/>
</dbReference>
<gene>
    <name evidence="2" type="ORF">PF021_03915</name>
</gene>
<organism evidence="2 3">
    <name type="scientific">Helicobacter ibis</name>
    <dbReference type="NCBI Taxonomy" id="2962633"/>
    <lineage>
        <taxon>Bacteria</taxon>
        <taxon>Pseudomonadati</taxon>
        <taxon>Campylobacterota</taxon>
        <taxon>Epsilonproteobacteria</taxon>
        <taxon>Campylobacterales</taxon>
        <taxon>Helicobacteraceae</taxon>
        <taxon>Helicobacter</taxon>
    </lineage>
</organism>
<evidence type="ECO:0000313" key="2">
    <source>
        <dbReference type="EMBL" id="MDA3968818.1"/>
    </source>
</evidence>
<evidence type="ECO:0000259" key="1">
    <source>
        <dbReference type="Pfam" id="PF00403"/>
    </source>
</evidence>
<dbReference type="SUPFAM" id="SSF55008">
    <property type="entry name" value="HMA, heavy metal-associated domain"/>
    <property type="match status" value="1"/>
</dbReference>
<dbReference type="EMBL" id="JAQHXR010000002">
    <property type="protein sequence ID" value="MDA3968818.1"/>
    <property type="molecule type" value="Genomic_DNA"/>
</dbReference>
<comment type="caution">
    <text evidence="2">The sequence shown here is derived from an EMBL/GenBank/DDBJ whole genome shotgun (WGS) entry which is preliminary data.</text>
</comment>